<name>A0ABR3F926_9AGAR</name>
<comment type="caution">
    <text evidence="1">The sequence shown here is derived from an EMBL/GenBank/DDBJ whole genome shotgun (WGS) entry which is preliminary data.</text>
</comment>
<gene>
    <name evidence="1" type="ORF">V5O48_010407</name>
</gene>
<evidence type="ECO:0000313" key="1">
    <source>
        <dbReference type="EMBL" id="KAL0571558.1"/>
    </source>
</evidence>
<reference evidence="1 2" key="1">
    <citation type="submission" date="2024-02" db="EMBL/GenBank/DDBJ databases">
        <title>A draft genome for the cacao thread blight pathogen Marasmius crinis-equi.</title>
        <authorList>
            <person name="Cohen S.P."/>
            <person name="Baruah I.K."/>
            <person name="Amoako-Attah I."/>
            <person name="Bukari Y."/>
            <person name="Meinhardt L.W."/>
            <person name="Bailey B.A."/>
        </authorList>
    </citation>
    <scope>NUCLEOTIDE SEQUENCE [LARGE SCALE GENOMIC DNA]</scope>
    <source>
        <strain evidence="1 2">GH-76</strain>
    </source>
</reference>
<evidence type="ECO:0000313" key="2">
    <source>
        <dbReference type="Proteomes" id="UP001465976"/>
    </source>
</evidence>
<dbReference type="EMBL" id="JBAHYK010000750">
    <property type="protein sequence ID" value="KAL0571558.1"/>
    <property type="molecule type" value="Genomic_DNA"/>
</dbReference>
<proteinExistence type="predicted"/>
<protein>
    <submittedName>
        <fullName evidence="1">Uncharacterized protein</fullName>
    </submittedName>
</protein>
<organism evidence="1 2">
    <name type="scientific">Marasmius crinis-equi</name>
    <dbReference type="NCBI Taxonomy" id="585013"/>
    <lineage>
        <taxon>Eukaryota</taxon>
        <taxon>Fungi</taxon>
        <taxon>Dikarya</taxon>
        <taxon>Basidiomycota</taxon>
        <taxon>Agaricomycotina</taxon>
        <taxon>Agaricomycetes</taxon>
        <taxon>Agaricomycetidae</taxon>
        <taxon>Agaricales</taxon>
        <taxon>Marasmiineae</taxon>
        <taxon>Marasmiaceae</taxon>
        <taxon>Marasmius</taxon>
    </lineage>
</organism>
<sequence>MPPPNWPSEDDKERLVLNSGGQFIYAVTAVRFVGTDFRNPVTQLAIILKKITSTHTFPSPFPELDELYYTVLSANPQQEEIIAILAAILLIPEGCRYPKFIELLLGYPAGHVGLMLRAMHSVLEVRGEEEDIRIFHTSFTDYLYNKSRSGPFYIDPKDCKTFLACRWTRALTNQITENPDTILSPEPQSGSVKDLSDGWASFCFANDDLTQDLSLKPQDLSLELDDLFRSILLRFPDQNRLLAAILLVSCHAQVPSSPELVQLLFDLASDCPECLALPAMHSLLYVSGGQDVVRVFHTSFADFLFDQSRSGKFALDRHAEHHRHALQWLRLLTVKVKNTPHIIRLHPDNRPGPVRDLVDGWAAFCLIHDKLAPDLSIALDNLTRTILSTFPNREQLVTILASFLLLPFRSNTSDVHYNAFFLGFPEGGALSTLKLLQSCRLATSRKEKSALLGQSVNCPELQTPFCDFLCDPIRSREYYIHESDQHDILARQWLHALVSEGGLPRTAEHDLWRRDLWGQWVEFCCKVDRPSDKLLSDLQSLDLATVFASSRNVDTSLLSYGLWTTIFNGFEAISSWLSSRARHVPPELINHFKIGNWFHASFAPDEDPSVINDFALWMALVITGCRGIFSITRRLNESLRKYQLPDIAKEVAPCHTCSNLLDVKRVAIPVLDSNRRYHISIQAGCIRIVQELVETLKSPYREEHEAKEIVSILLCSTVFENCGHHSAILPLCREVLSAAKRLDWCQYSTMAAEAYRGFQIDPFELPYPPYGPPYATKEREKKLLSWLQGFPVEHSRKTQALRDDISELFQPTLAESGLEPWPMSTWN</sequence>
<keyword evidence="2" id="KW-1185">Reference proteome</keyword>
<dbReference type="Proteomes" id="UP001465976">
    <property type="component" value="Unassembled WGS sequence"/>
</dbReference>
<accession>A0ABR3F926</accession>